<dbReference type="RefSeq" id="WP_386706557.1">
    <property type="nucleotide sequence ID" value="NZ_JBHRYF010000001.1"/>
</dbReference>
<dbReference type="Pfam" id="PF20132">
    <property type="entry name" value="DUF6522"/>
    <property type="match status" value="1"/>
</dbReference>
<dbReference type="Proteomes" id="UP001595724">
    <property type="component" value="Unassembled WGS sequence"/>
</dbReference>
<feature type="region of interest" description="Disordered" evidence="1">
    <location>
        <begin position="75"/>
        <end position="94"/>
    </location>
</feature>
<proteinExistence type="predicted"/>
<organism evidence="2 3">
    <name type="scientific">Luteimonas notoginsengisoli</name>
    <dbReference type="NCBI Taxonomy" id="1578200"/>
    <lineage>
        <taxon>Bacteria</taxon>
        <taxon>Pseudomonadati</taxon>
        <taxon>Pseudomonadota</taxon>
        <taxon>Gammaproteobacteria</taxon>
        <taxon>Lysobacterales</taxon>
        <taxon>Lysobacteraceae</taxon>
        <taxon>Luteimonas</taxon>
    </lineage>
</organism>
<sequence>MGKPIAIDLNPSRAVEIDGALVAGELGLALADFRQLMEHGKITVLCELGIGDDAGLYRASFYHQGKRARLVVDGDGNPIRAPDARPTDAASIVR</sequence>
<accession>A0ABV7US57</accession>
<keyword evidence="3" id="KW-1185">Reference proteome</keyword>
<evidence type="ECO:0000256" key="1">
    <source>
        <dbReference type="SAM" id="MobiDB-lite"/>
    </source>
</evidence>
<evidence type="ECO:0000313" key="3">
    <source>
        <dbReference type="Proteomes" id="UP001595724"/>
    </source>
</evidence>
<gene>
    <name evidence="2" type="ORF">ACFOM9_04475</name>
</gene>
<comment type="caution">
    <text evidence="2">The sequence shown here is derived from an EMBL/GenBank/DDBJ whole genome shotgun (WGS) entry which is preliminary data.</text>
</comment>
<name>A0ABV7US57_9GAMM</name>
<reference evidence="3" key="1">
    <citation type="journal article" date="2019" name="Int. J. Syst. Evol. Microbiol.">
        <title>The Global Catalogue of Microorganisms (GCM) 10K type strain sequencing project: providing services to taxonomists for standard genome sequencing and annotation.</title>
        <authorList>
            <consortium name="The Broad Institute Genomics Platform"/>
            <consortium name="The Broad Institute Genome Sequencing Center for Infectious Disease"/>
            <person name="Wu L."/>
            <person name="Ma J."/>
        </authorList>
    </citation>
    <scope>NUCLEOTIDE SEQUENCE [LARGE SCALE GENOMIC DNA]</scope>
    <source>
        <strain evidence="3">KCTC 42211</strain>
    </source>
</reference>
<protein>
    <submittedName>
        <fullName evidence="2">DUF6522 family protein</fullName>
    </submittedName>
</protein>
<evidence type="ECO:0000313" key="2">
    <source>
        <dbReference type="EMBL" id="MFC3659337.1"/>
    </source>
</evidence>
<dbReference type="InterPro" id="IPR045389">
    <property type="entry name" value="DUF6522"/>
</dbReference>
<dbReference type="EMBL" id="JBHRYF010000001">
    <property type="protein sequence ID" value="MFC3659337.1"/>
    <property type="molecule type" value="Genomic_DNA"/>
</dbReference>